<gene>
    <name evidence="3" type="ORF">FEF09_15710</name>
</gene>
<dbReference type="InterPro" id="IPR011856">
    <property type="entry name" value="tRNA_endonuc-like_dom_sf"/>
</dbReference>
<dbReference type="InterPro" id="IPR003509">
    <property type="entry name" value="UPF0102_YraN-like"/>
</dbReference>
<dbReference type="PANTHER" id="PTHR34039">
    <property type="entry name" value="UPF0102 PROTEIN YRAN"/>
    <property type="match status" value="1"/>
</dbReference>
<reference evidence="3 4" key="1">
    <citation type="submission" date="2019-08" db="EMBL/GenBank/DDBJ databases">
        <title>Whole genome sequencing of chitin degrading bacteria Chitinophaga pinensis YS16.</title>
        <authorList>
            <person name="Singh R.P."/>
            <person name="Manchanda G."/>
            <person name="Maurya I.K."/>
            <person name="Joshi N.K."/>
            <person name="Srivastava A.K."/>
        </authorList>
    </citation>
    <scope>NUCLEOTIDE SEQUENCE [LARGE SCALE GENOMIC DNA]</scope>
    <source>
        <strain evidence="3 4">YS-16</strain>
    </source>
</reference>
<dbReference type="InterPro" id="IPR011335">
    <property type="entry name" value="Restrct_endonuc-II-like"/>
</dbReference>
<dbReference type="RefSeq" id="WP_146306000.1">
    <property type="nucleotide sequence ID" value="NZ_VOHS01000014.1"/>
</dbReference>
<dbReference type="AlphaFoldDB" id="A0A5C6LT41"/>
<protein>
    <recommendedName>
        <fullName evidence="2">UPF0102 protein FEF09_15710</fullName>
    </recommendedName>
</protein>
<dbReference type="EMBL" id="VOHS01000014">
    <property type="protein sequence ID" value="TWV99659.1"/>
    <property type="molecule type" value="Genomic_DNA"/>
</dbReference>
<dbReference type="GO" id="GO:0003676">
    <property type="term" value="F:nucleic acid binding"/>
    <property type="evidence" value="ECO:0007669"/>
    <property type="project" value="InterPro"/>
</dbReference>
<evidence type="ECO:0000313" key="3">
    <source>
        <dbReference type="EMBL" id="TWV99659.1"/>
    </source>
</evidence>
<comment type="caution">
    <text evidence="3">The sequence shown here is derived from an EMBL/GenBank/DDBJ whole genome shotgun (WGS) entry which is preliminary data.</text>
</comment>
<organism evidence="3 4">
    <name type="scientific">Chitinophaga pinensis</name>
    <dbReference type="NCBI Taxonomy" id="79329"/>
    <lineage>
        <taxon>Bacteria</taxon>
        <taxon>Pseudomonadati</taxon>
        <taxon>Bacteroidota</taxon>
        <taxon>Chitinophagia</taxon>
        <taxon>Chitinophagales</taxon>
        <taxon>Chitinophagaceae</taxon>
        <taxon>Chitinophaga</taxon>
    </lineage>
</organism>
<comment type="similarity">
    <text evidence="1 2">Belongs to the UPF0102 family.</text>
</comment>
<dbReference type="SUPFAM" id="SSF52980">
    <property type="entry name" value="Restriction endonuclease-like"/>
    <property type="match status" value="1"/>
</dbReference>
<dbReference type="PANTHER" id="PTHR34039:SF1">
    <property type="entry name" value="UPF0102 PROTEIN YRAN"/>
    <property type="match status" value="1"/>
</dbReference>
<dbReference type="Gene3D" id="3.40.1350.10">
    <property type="match status" value="1"/>
</dbReference>
<dbReference type="OrthoDB" id="9802516at2"/>
<evidence type="ECO:0000256" key="1">
    <source>
        <dbReference type="ARBA" id="ARBA00006738"/>
    </source>
</evidence>
<sequence length="118" mass="13620">MASHIALGKKGELIACGHLRLHHYEIIAVNWRHRRKEIDIIASRDGCLVFFEVKTLASDLYGWPEKHVTAAKRRNIQAVATAYMDRMKQLPKVIRFDVIAITFQPDGTYELVHFEDAF</sequence>
<dbReference type="HAMAP" id="MF_00048">
    <property type="entry name" value="UPF0102"/>
    <property type="match status" value="1"/>
</dbReference>
<keyword evidence="4" id="KW-1185">Reference proteome</keyword>
<dbReference type="CDD" id="cd20736">
    <property type="entry name" value="PoNe_Nuclease"/>
    <property type="match status" value="1"/>
</dbReference>
<proteinExistence type="inferred from homology"/>
<dbReference type="Pfam" id="PF02021">
    <property type="entry name" value="UPF0102"/>
    <property type="match status" value="1"/>
</dbReference>
<accession>A0A5C6LT41</accession>
<dbReference type="Proteomes" id="UP000318815">
    <property type="component" value="Unassembled WGS sequence"/>
</dbReference>
<evidence type="ECO:0000313" key="4">
    <source>
        <dbReference type="Proteomes" id="UP000318815"/>
    </source>
</evidence>
<evidence type="ECO:0000256" key="2">
    <source>
        <dbReference type="HAMAP-Rule" id="MF_00048"/>
    </source>
</evidence>
<name>A0A5C6LT41_9BACT</name>